<comment type="caution">
    <text evidence="3">The sequence shown here is derived from an EMBL/GenBank/DDBJ whole genome shotgun (WGS) entry which is preliminary data.</text>
</comment>
<protein>
    <submittedName>
        <fullName evidence="3">Uncharacterized protein</fullName>
    </submittedName>
</protein>
<dbReference type="OrthoDB" id="10255512at2759"/>
<dbReference type="AlphaFoldDB" id="A0A9K3GGE7"/>
<sequence>MLREDSDPQYLTDREGEDAGFGEETGLMNSGVVGGNPPWGSFTACPGSEGEASDNSQMGEEMDTSAAIADMTQWFNEVFPDQPIPALDAVTFCNGFSHWSLYDSLFEAIFPQPSEEAIAQLDAGLLPEPEEPTVASGPGVEQYEWEMARVGAENLALLLEIYCPDLLEVTEPALVAGGDLKEILDLLYRLKEAVYQQNNYEGSEGERGMGQEGEREGDDGASMNRDYLEDTYTPSKGTLGRSGHYAQMRASVANLGGPAPADGDWRSDRVDSRDMQQALEEREEEVRMACQQQAQREARRLREQHEQELDAAVEDATKRAWAETRKYSQLYEDRDRECMEQKATIAGMERDQGYAAEAVDKYRVQIGRLTKDMEEVRAQLKSKERLARTLQRSIETHSKETQRHKSKSMLMSATLKMTQQAREADRKQRQKEREEALAQMANKGLPASDSERGTGSGSGGSTPVSPSPSAAEEALILDTQHWKAEAERLTQENVSLTDALETARQGVEKGERAVQDMSEALAREKDRYDASRTEYYSLHRTLDHMVVAMTHSVKGAFRSSTVPVAVMQPPSVSQINPWLTGVREALSQLQEKALLETHLQTQQKERELEREMQRELSISSSMVRQGARTATDASSHSRAVAAMAFPQHAQSQVHAKTTRPTSGKGMSRRMSVGNLRVHQAQTEAETEAAIPRHSTASGAVTAEVSPERLELAELDGGTPAPLSIGLGSGTDTPTNPNSAANRGRRRSLGKTPTRRMSITVGSMGEASRPFSQFTLRRGKGVPETIHEEQEGGAPSLMSESVAAVRALKVERDSLAEERDTLLGVRQTLETERDTLAEERDALASERDSLMGGSAVIVKERDTLQSQVESVSGERDTLVRERDSLTAERDCLAEAKVSLTQQAVQLTAERDTAVEQRDSLAEEREALLGERETMRQEGLDVTRERDVLREERDSLAGERATIIEQRDQAATERDSLRRAKYMLAEERSALRYCNTELVKERDGLVVERDSLVQERLALRAESAGLLQERDTLAASVESIDRDRAAWKKERETLTGERDVLRVERYILAEERNTLKKDRDTLREEKEALIGERDSIAAERDAYIGDRVTLIGEWEGVKVERDSLTEERDTLRGASEALTAERDSLLVERQGLTGERDSLTAERDTLVGVTETLTLEWNTLARAKKTLTAERDTLATERDTLATERDT</sequence>
<feature type="region of interest" description="Disordered" evidence="2">
    <location>
        <begin position="646"/>
        <end position="668"/>
    </location>
</feature>
<keyword evidence="4" id="KW-1185">Reference proteome</keyword>
<feature type="coiled-coil region" evidence="1">
    <location>
        <begin position="288"/>
        <end position="315"/>
    </location>
</feature>
<evidence type="ECO:0000313" key="3">
    <source>
        <dbReference type="EMBL" id="GIQ81702.1"/>
    </source>
</evidence>
<feature type="compositionally biased region" description="Basic and acidic residues" evidence="2">
    <location>
        <begin position="204"/>
        <end position="214"/>
    </location>
</feature>
<feature type="non-terminal residue" evidence="3">
    <location>
        <position position="1"/>
    </location>
</feature>
<organism evidence="3 4">
    <name type="scientific">Kipferlia bialata</name>
    <dbReference type="NCBI Taxonomy" id="797122"/>
    <lineage>
        <taxon>Eukaryota</taxon>
        <taxon>Metamonada</taxon>
        <taxon>Carpediemonas-like organisms</taxon>
        <taxon>Kipferlia</taxon>
    </lineage>
</organism>
<dbReference type="Gene3D" id="6.10.250.3110">
    <property type="match status" value="1"/>
</dbReference>
<accession>A0A9K3GGE7</accession>
<feature type="compositionally biased region" description="Polar residues" evidence="2">
    <location>
        <begin position="648"/>
        <end position="661"/>
    </location>
</feature>
<evidence type="ECO:0000256" key="1">
    <source>
        <dbReference type="SAM" id="Coils"/>
    </source>
</evidence>
<evidence type="ECO:0000256" key="2">
    <source>
        <dbReference type="SAM" id="MobiDB-lite"/>
    </source>
</evidence>
<dbReference type="Proteomes" id="UP000265618">
    <property type="component" value="Unassembled WGS sequence"/>
</dbReference>
<feature type="coiled-coil region" evidence="1">
    <location>
        <begin position="902"/>
        <end position="936"/>
    </location>
</feature>
<name>A0A9K3GGE7_9EUKA</name>
<reference evidence="3 4" key="1">
    <citation type="journal article" date="2018" name="PLoS ONE">
        <title>The draft genome of Kipferlia bialata reveals reductive genome evolution in fornicate parasites.</title>
        <authorList>
            <person name="Tanifuji G."/>
            <person name="Takabayashi S."/>
            <person name="Kume K."/>
            <person name="Takagi M."/>
            <person name="Nakayama T."/>
            <person name="Kamikawa R."/>
            <person name="Inagaki Y."/>
            <person name="Hashimoto T."/>
        </authorList>
    </citation>
    <scope>NUCLEOTIDE SEQUENCE [LARGE SCALE GENOMIC DNA]</scope>
    <source>
        <strain evidence="3">NY0173</strain>
    </source>
</reference>
<feature type="coiled-coil region" evidence="1">
    <location>
        <begin position="1066"/>
        <end position="1139"/>
    </location>
</feature>
<feature type="compositionally biased region" description="Basic and acidic residues" evidence="2">
    <location>
        <begin position="422"/>
        <end position="436"/>
    </location>
</feature>
<feature type="region of interest" description="Disordered" evidence="2">
    <location>
        <begin position="1186"/>
        <end position="1205"/>
    </location>
</feature>
<feature type="coiled-coil region" evidence="1">
    <location>
        <begin position="486"/>
        <end position="527"/>
    </location>
</feature>
<keyword evidence="1" id="KW-0175">Coiled coil</keyword>
<feature type="compositionally biased region" description="Polar residues" evidence="2">
    <location>
        <begin position="729"/>
        <end position="740"/>
    </location>
</feature>
<feature type="region of interest" description="Disordered" evidence="2">
    <location>
        <begin position="715"/>
        <end position="751"/>
    </location>
</feature>
<feature type="region of interest" description="Disordered" evidence="2">
    <location>
        <begin position="1"/>
        <end position="57"/>
    </location>
</feature>
<proteinExistence type="predicted"/>
<evidence type="ECO:0000313" key="4">
    <source>
        <dbReference type="Proteomes" id="UP000265618"/>
    </source>
</evidence>
<gene>
    <name evidence="3" type="ORF">KIPB_002702</name>
</gene>
<feature type="region of interest" description="Disordered" evidence="2">
    <location>
        <begin position="200"/>
        <end position="240"/>
    </location>
</feature>
<feature type="region of interest" description="Disordered" evidence="2">
    <location>
        <begin position="415"/>
        <end position="471"/>
    </location>
</feature>
<dbReference type="EMBL" id="BDIP01000471">
    <property type="protein sequence ID" value="GIQ81702.1"/>
    <property type="molecule type" value="Genomic_DNA"/>
</dbReference>